<protein>
    <recommendedName>
        <fullName evidence="9">AP2/ERF domain-containing protein</fullName>
    </recommendedName>
</protein>
<dbReference type="GO" id="GO:0003700">
    <property type="term" value="F:DNA-binding transcription factor activity"/>
    <property type="evidence" value="ECO:0007669"/>
    <property type="project" value="InterPro"/>
</dbReference>
<dbReference type="GO" id="GO:0005634">
    <property type="term" value="C:nucleus"/>
    <property type="evidence" value="ECO:0007669"/>
    <property type="project" value="UniProtKB-SubCell"/>
</dbReference>
<evidence type="ECO:0000259" key="9">
    <source>
        <dbReference type="PROSITE" id="PS51032"/>
    </source>
</evidence>
<dbReference type="STRING" id="4540.A0A3L6S021"/>
<keyword evidence="6" id="KW-0539">Nucleus</keyword>
<dbReference type="Pfam" id="PF00847">
    <property type="entry name" value="AP2"/>
    <property type="match status" value="1"/>
</dbReference>
<evidence type="ECO:0000256" key="4">
    <source>
        <dbReference type="ARBA" id="ARBA00023159"/>
    </source>
</evidence>
<evidence type="ECO:0000256" key="7">
    <source>
        <dbReference type="ARBA" id="ARBA00024343"/>
    </source>
</evidence>
<comment type="subcellular location">
    <subcellularLocation>
        <location evidence="1">Nucleus</location>
    </subcellularLocation>
</comment>
<evidence type="ECO:0000256" key="2">
    <source>
        <dbReference type="ARBA" id="ARBA00023015"/>
    </source>
</evidence>
<dbReference type="CDD" id="cd00018">
    <property type="entry name" value="AP2"/>
    <property type="match status" value="1"/>
</dbReference>
<dbReference type="GO" id="GO:0003677">
    <property type="term" value="F:DNA binding"/>
    <property type="evidence" value="ECO:0007669"/>
    <property type="project" value="UniProtKB-KW"/>
</dbReference>
<dbReference type="OrthoDB" id="1918918at2759"/>
<dbReference type="Proteomes" id="UP000275267">
    <property type="component" value="Unassembled WGS sequence"/>
</dbReference>
<keyword evidence="3" id="KW-0238">DNA-binding</keyword>
<comment type="caution">
    <text evidence="10">The sequence shown here is derived from an EMBL/GenBank/DDBJ whole genome shotgun (WGS) entry which is preliminary data.</text>
</comment>
<evidence type="ECO:0000256" key="1">
    <source>
        <dbReference type="ARBA" id="ARBA00004123"/>
    </source>
</evidence>
<dbReference type="Gene3D" id="3.30.730.10">
    <property type="entry name" value="AP2/ERF domain"/>
    <property type="match status" value="1"/>
</dbReference>
<reference evidence="11" key="1">
    <citation type="journal article" date="2019" name="Nat. Commun.">
        <title>The genome of broomcorn millet.</title>
        <authorList>
            <person name="Zou C."/>
            <person name="Miki D."/>
            <person name="Li D."/>
            <person name="Tang Q."/>
            <person name="Xiao L."/>
            <person name="Rajput S."/>
            <person name="Deng P."/>
            <person name="Jia W."/>
            <person name="Huang R."/>
            <person name="Zhang M."/>
            <person name="Sun Y."/>
            <person name="Hu J."/>
            <person name="Fu X."/>
            <person name="Schnable P.S."/>
            <person name="Li F."/>
            <person name="Zhang H."/>
            <person name="Feng B."/>
            <person name="Zhu X."/>
            <person name="Liu R."/>
            <person name="Schnable J.C."/>
            <person name="Zhu J.-K."/>
            <person name="Zhang H."/>
        </authorList>
    </citation>
    <scope>NUCLEOTIDE SEQUENCE [LARGE SCALE GENOMIC DNA]</scope>
</reference>
<keyword evidence="5" id="KW-0804">Transcription</keyword>
<evidence type="ECO:0000256" key="6">
    <source>
        <dbReference type="ARBA" id="ARBA00023242"/>
    </source>
</evidence>
<dbReference type="PRINTS" id="PR00367">
    <property type="entry name" value="ETHRSPELEMNT"/>
</dbReference>
<feature type="domain" description="AP2/ERF" evidence="9">
    <location>
        <begin position="27"/>
        <end position="86"/>
    </location>
</feature>
<keyword evidence="11" id="KW-1185">Reference proteome</keyword>
<dbReference type="InterPro" id="IPR016177">
    <property type="entry name" value="DNA-bd_dom_sf"/>
</dbReference>
<feature type="region of interest" description="Disordered" evidence="8">
    <location>
        <begin position="234"/>
        <end position="265"/>
    </location>
</feature>
<evidence type="ECO:0000313" key="11">
    <source>
        <dbReference type="Proteomes" id="UP000275267"/>
    </source>
</evidence>
<feature type="compositionally biased region" description="Polar residues" evidence="8">
    <location>
        <begin position="236"/>
        <end position="251"/>
    </location>
</feature>
<dbReference type="PANTHER" id="PTHR31985:SF273">
    <property type="entry name" value="ETHYLENE-RESPONSIVE TRANSCRIPTION FACTOR ERF017"/>
    <property type="match status" value="1"/>
</dbReference>
<proteinExistence type="inferred from homology"/>
<evidence type="ECO:0000256" key="8">
    <source>
        <dbReference type="SAM" id="MobiDB-lite"/>
    </source>
</evidence>
<dbReference type="InterPro" id="IPR051032">
    <property type="entry name" value="AP2/ERF_TF_ERF_subfamily"/>
</dbReference>
<evidence type="ECO:0000313" key="10">
    <source>
        <dbReference type="EMBL" id="RLN12504.1"/>
    </source>
</evidence>
<comment type="similarity">
    <text evidence="7">Belongs to the AP2/ERF transcription factor family. ERF subfamily.</text>
</comment>
<accession>A0A3L6S021</accession>
<keyword evidence="4" id="KW-0010">Activator</keyword>
<dbReference type="PANTHER" id="PTHR31985">
    <property type="entry name" value="ETHYLENE-RESPONSIVE TRANSCRIPTION FACTOR ERF042-RELATED"/>
    <property type="match status" value="1"/>
</dbReference>
<organism evidence="10 11">
    <name type="scientific">Panicum miliaceum</name>
    <name type="common">Proso millet</name>
    <name type="synonym">Broomcorn millet</name>
    <dbReference type="NCBI Taxonomy" id="4540"/>
    <lineage>
        <taxon>Eukaryota</taxon>
        <taxon>Viridiplantae</taxon>
        <taxon>Streptophyta</taxon>
        <taxon>Embryophyta</taxon>
        <taxon>Tracheophyta</taxon>
        <taxon>Spermatophyta</taxon>
        <taxon>Magnoliopsida</taxon>
        <taxon>Liliopsida</taxon>
        <taxon>Poales</taxon>
        <taxon>Poaceae</taxon>
        <taxon>PACMAD clade</taxon>
        <taxon>Panicoideae</taxon>
        <taxon>Panicodae</taxon>
        <taxon>Paniceae</taxon>
        <taxon>Panicinae</taxon>
        <taxon>Panicum</taxon>
        <taxon>Panicum sect. Panicum</taxon>
    </lineage>
</organism>
<dbReference type="InterPro" id="IPR001471">
    <property type="entry name" value="AP2/ERF_dom"/>
</dbReference>
<feature type="compositionally biased region" description="Polar residues" evidence="8">
    <location>
        <begin position="1"/>
        <end position="11"/>
    </location>
</feature>
<gene>
    <name evidence="10" type="ORF">C2845_PM09G06070</name>
</gene>
<evidence type="ECO:0000256" key="3">
    <source>
        <dbReference type="ARBA" id="ARBA00023125"/>
    </source>
</evidence>
<feature type="region of interest" description="Disordered" evidence="8">
    <location>
        <begin position="1"/>
        <end position="33"/>
    </location>
</feature>
<dbReference type="SMART" id="SM00380">
    <property type="entry name" value="AP2"/>
    <property type="match status" value="1"/>
</dbReference>
<keyword evidence="2" id="KW-0805">Transcription regulation</keyword>
<dbReference type="AlphaFoldDB" id="A0A3L6S021"/>
<dbReference type="PROSITE" id="PS51032">
    <property type="entry name" value="AP2_ERF"/>
    <property type="match status" value="1"/>
</dbReference>
<sequence length="285" mass="29527">MPATGSSSSTPARGRHAYAPSPSGQRKYRGVRRRGCGRWASEIRLPNSRERIWLGSFDTPEKAARAFDAALVCLRGPGALDGLNFPGSPPAVGRTSDSREVRAAAVSHANRAAATTAANDDGGAPRERAAAVSHASRAVGAATAAREAAIFATRGALVESVAVPAPPHVYAVAATHANQAAEAAAAPEAATTTDPTTADDRVLPVERVAVPAPLQVSAERLDWSQLVANPPPLYSPTVTGSHRHLPTSSTAAPPDDSEENEDRPFPGLWLVVSPLNAQILATLKA</sequence>
<dbReference type="EMBL" id="PQIB02000006">
    <property type="protein sequence ID" value="RLN12504.1"/>
    <property type="molecule type" value="Genomic_DNA"/>
</dbReference>
<evidence type="ECO:0000256" key="5">
    <source>
        <dbReference type="ARBA" id="ARBA00023163"/>
    </source>
</evidence>
<name>A0A3L6S021_PANMI</name>
<dbReference type="InterPro" id="IPR036955">
    <property type="entry name" value="AP2/ERF_dom_sf"/>
</dbReference>
<dbReference type="SUPFAM" id="SSF54171">
    <property type="entry name" value="DNA-binding domain"/>
    <property type="match status" value="1"/>
</dbReference>